<dbReference type="GO" id="GO:0016705">
    <property type="term" value="F:oxidoreductase activity, acting on paired donors, with incorporation or reduction of molecular oxygen"/>
    <property type="evidence" value="ECO:0007669"/>
    <property type="project" value="InterPro"/>
</dbReference>
<dbReference type="Pfam" id="PF01494">
    <property type="entry name" value="FAD_binding_3"/>
    <property type="match status" value="1"/>
</dbReference>
<evidence type="ECO:0000256" key="4">
    <source>
        <dbReference type="ARBA" id="ARBA00022630"/>
    </source>
</evidence>
<comment type="caution">
    <text evidence="9">The sequence shown here is derived from an EMBL/GenBank/DDBJ whole genome shotgun (WGS) entry which is preliminary data.</text>
</comment>
<accession>A0A506URK9</accession>
<evidence type="ECO:0000256" key="5">
    <source>
        <dbReference type="ARBA" id="ARBA00022827"/>
    </source>
</evidence>
<evidence type="ECO:0000313" key="9">
    <source>
        <dbReference type="EMBL" id="TPW35986.1"/>
    </source>
</evidence>
<dbReference type="PRINTS" id="PR00420">
    <property type="entry name" value="RNGMNOXGNASE"/>
</dbReference>
<comment type="pathway">
    <text evidence="2">Cofactor biosynthesis; ubiquinone biosynthesis.</text>
</comment>
<sequence length="412" mass="44771">MSKHYDLCINGGGPIGSTLACLVARQGRRVLLLERNPFVTEPLSSLDGRAYALAEGVIPLLEQAGIWAQLPRPAEAIRAIHVLDGQGPLPRASRRQIASDGLTFQPEDAPAQRPFGWMVEAYDLLAAIARTVSSHPELDVRAPETGSFDFREDRVDITLSSGEKASASLVVAADGRRSALRQQAGIGVQVTPFHKHALVAAMAHEKPHHGSALENFLPQGPFARLPLPASDRHPHRSAIVWTDTPQRIKHFHDMPAEAFARLVEERLGGEALGKVTLAGQRWLYPLASQYALRYTAPRLALIGDAAHGLHPVAGQGMNLGFRDVRTLAALLEEAWNEGSGTARVDLGAPALLARYQHSTRPGNFAMLLACNGMEHLFSTHNPFLRGARQLGLKALERLPGLRRSFVQQAMGL</sequence>
<dbReference type="GO" id="GO:0071949">
    <property type="term" value="F:FAD binding"/>
    <property type="evidence" value="ECO:0007669"/>
    <property type="project" value="InterPro"/>
</dbReference>
<dbReference type="NCBIfam" id="TIGR01988">
    <property type="entry name" value="Ubi-OHases"/>
    <property type="match status" value="1"/>
</dbReference>
<evidence type="ECO:0000256" key="2">
    <source>
        <dbReference type="ARBA" id="ARBA00004749"/>
    </source>
</evidence>
<feature type="domain" description="FAD-binding" evidence="8">
    <location>
        <begin position="6"/>
        <end position="341"/>
    </location>
</feature>
<organism evidence="9 10">
    <name type="scientific">Oecophyllibacter saccharovorans</name>
    <dbReference type="NCBI Taxonomy" id="2558360"/>
    <lineage>
        <taxon>Bacteria</taxon>
        <taxon>Pseudomonadati</taxon>
        <taxon>Pseudomonadota</taxon>
        <taxon>Alphaproteobacteria</taxon>
        <taxon>Acetobacterales</taxon>
        <taxon>Acetobacteraceae</taxon>
        <taxon>Oecophyllibacter</taxon>
    </lineage>
</organism>
<dbReference type="InterPro" id="IPR036188">
    <property type="entry name" value="FAD/NAD-bd_sf"/>
</dbReference>
<evidence type="ECO:0000256" key="6">
    <source>
        <dbReference type="ARBA" id="ARBA00023002"/>
    </source>
</evidence>
<comment type="similarity">
    <text evidence="3">Belongs to the UbiH/COQ6 family.</text>
</comment>
<evidence type="ECO:0000313" key="10">
    <source>
        <dbReference type="Proteomes" id="UP000315037"/>
    </source>
</evidence>
<dbReference type="AlphaFoldDB" id="A0A506URK9"/>
<keyword evidence="6" id="KW-0560">Oxidoreductase</keyword>
<gene>
    <name evidence="9" type="ORF">E3202_03475</name>
</gene>
<protein>
    <submittedName>
        <fullName evidence="9">Ubiquinone biosynthesis protein UbiH</fullName>
    </submittedName>
</protein>
<dbReference type="PROSITE" id="PS51257">
    <property type="entry name" value="PROKAR_LIPOPROTEIN"/>
    <property type="match status" value="1"/>
</dbReference>
<dbReference type="GO" id="GO:0004497">
    <property type="term" value="F:monooxygenase activity"/>
    <property type="evidence" value="ECO:0007669"/>
    <property type="project" value="UniProtKB-KW"/>
</dbReference>
<keyword evidence="4" id="KW-0285">Flavoprotein</keyword>
<dbReference type="Proteomes" id="UP000315037">
    <property type="component" value="Unassembled WGS sequence"/>
</dbReference>
<dbReference type="Gene3D" id="3.50.50.60">
    <property type="entry name" value="FAD/NAD(P)-binding domain"/>
    <property type="match status" value="2"/>
</dbReference>
<dbReference type="InterPro" id="IPR002938">
    <property type="entry name" value="FAD-bd"/>
</dbReference>
<dbReference type="RefSeq" id="WP_165600350.1">
    <property type="nucleotide sequence ID" value="NZ_SORZ01000001.1"/>
</dbReference>
<keyword evidence="5" id="KW-0274">FAD</keyword>
<evidence type="ECO:0000256" key="1">
    <source>
        <dbReference type="ARBA" id="ARBA00001974"/>
    </source>
</evidence>
<dbReference type="UniPathway" id="UPA00232"/>
<dbReference type="PANTHER" id="PTHR43876">
    <property type="entry name" value="UBIQUINONE BIOSYNTHESIS MONOOXYGENASE COQ6, MITOCHONDRIAL"/>
    <property type="match status" value="1"/>
</dbReference>
<keyword evidence="10" id="KW-1185">Reference proteome</keyword>
<keyword evidence="9" id="KW-0830">Ubiquinone</keyword>
<reference evidence="9 10" key="1">
    <citation type="submission" date="2019-03" db="EMBL/GenBank/DDBJ databases">
        <title>The complete genome sequence of Neokomagataea sp. Jb2 NBRC113641.</title>
        <authorList>
            <person name="Chua K.-O."/>
            <person name="Chan K.-G."/>
            <person name="See-Too W.-S."/>
        </authorList>
    </citation>
    <scope>NUCLEOTIDE SEQUENCE [LARGE SCALE GENOMIC DNA]</scope>
    <source>
        <strain evidence="9 10">Jb2</strain>
    </source>
</reference>
<evidence type="ECO:0000259" key="8">
    <source>
        <dbReference type="Pfam" id="PF01494"/>
    </source>
</evidence>
<dbReference type="GO" id="GO:0006744">
    <property type="term" value="P:ubiquinone biosynthetic process"/>
    <property type="evidence" value="ECO:0007669"/>
    <property type="project" value="UniProtKB-UniPathway"/>
</dbReference>
<dbReference type="EMBL" id="SORZ01000001">
    <property type="protein sequence ID" value="TPW35986.1"/>
    <property type="molecule type" value="Genomic_DNA"/>
</dbReference>
<evidence type="ECO:0000256" key="3">
    <source>
        <dbReference type="ARBA" id="ARBA00005349"/>
    </source>
</evidence>
<dbReference type="InterPro" id="IPR018168">
    <property type="entry name" value="Ubi_Hdrlase_CS"/>
</dbReference>
<dbReference type="PANTHER" id="PTHR43876:SF7">
    <property type="entry name" value="UBIQUINONE BIOSYNTHESIS MONOOXYGENASE COQ6, MITOCHONDRIAL"/>
    <property type="match status" value="1"/>
</dbReference>
<dbReference type="SUPFAM" id="SSF51905">
    <property type="entry name" value="FAD/NAD(P)-binding domain"/>
    <property type="match status" value="1"/>
</dbReference>
<comment type="cofactor">
    <cofactor evidence="1">
        <name>FAD</name>
        <dbReference type="ChEBI" id="CHEBI:57692"/>
    </cofactor>
</comment>
<keyword evidence="7" id="KW-0503">Monooxygenase</keyword>
<dbReference type="PROSITE" id="PS01304">
    <property type="entry name" value="UBIH"/>
    <property type="match status" value="1"/>
</dbReference>
<proteinExistence type="inferred from homology"/>
<dbReference type="InterPro" id="IPR051205">
    <property type="entry name" value="UbiH/COQ6_monooxygenase"/>
</dbReference>
<evidence type="ECO:0000256" key="7">
    <source>
        <dbReference type="ARBA" id="ARBA00023033"/>
    </source>
</evidence>
<dbReference type="InterPro" id="IPR010971">
    <property type="entry name" value="UbiH/COQ6"/>
</dbReference>
<name>A0A506URK9_9PROT</name>